<dbReference type="Pfam" id="PF08281">
    <property type="entry name" value="Sigma70_r4_2"/>
    <property type="match status" value="1"/>
</dbReference>
<dbReference type="Gene3D" id="1.10.1740.10">
    <property type="match status" value="1"/>
</dbReference>
<gene>
    <name evidence="8" type="ORF">ACFPZN_02995</name>
</gene>
<dbReference type="Pfam" id="PF04542">
    <property type="entry name" value="Sigma70_r2"/>
    <property type="match status" value="1"/>
</dbReference>
<dbReference type="NCBIfam" id="TIGR02937">
    <property type="entry name" value="sigma70-ECF"/>
    <property type="match status" value="1"/>
</dbReference>
<reference evidence="9" key="1">
    <citation type="journal article" date="2019" name="Int. J. Syst. Evol. Microbiol.">
        <title>The Global Catalogue of Microorganisms (GCM) 10K type strain sequencing project: providing services to taxonomists for standard genome sequencing and annotation.</title>
        <authorList>
            <consortium name="The Broad Institute Genomics Platform"/>
            <consortium name="The Broad Institute Genome Sequencing Center for Infectious Disease"/>
            <person name="Wu L."/>
            <person name="Ma J."/>
        </authorList>
    </citation>
    <scope>NUCLEOTIDE SEQUENCE [LARGE SCALE GENOMIC DNA]</scope>
    <source>
        <strain evidence="9">KCTC 42087</strain>
    </source>
</reference>
<evidence type="ECO:0000256" key="3">
    <source>
        <dbReference type="ARBA" id="ARBA00023082"/>
    </source>
</evidence>
<sequence length="176" mass="19799">MINRNPFRRDKGREEWIFQEVERAVRSAARKFRLSRSDADDLVGDVLESLYRNPERLGDLVDREVLAGYAYTAAVRRVVKNLRRSAKWNEIPLDSVRVAGPEETGAVATRIDVRNAVMGLSGTLAAVVLARHFLGMTFSEIAQKFDVPEATVKSRYRKALTELAKVIPDPNDDAGR</sequence>
<evidence type="ECO:0000259" key="7">
    <source>
        <dbReference type="Pfam" id="PF08281"/>
    </source>
</evidence>
<keyword evidence="3" id="KW-0731">Sigma factor</keyword>
<dbReference type="InterPro" id="IPR039425">
    <property type="entry name" value="RNA_pol_sigma-70-like"/>
</dbReference>
<dbReference type="InterPro" id="IPR007627">
    <property type="entry name" value="RNA_pol_sigma70_r2"/>
</dbReference>
<dbReference type="InterPro" id="IPR014284">
    <property type="entry name" value="RNA_pol_sigma-70_dom"/>
</dbReference>
<dbReference type="InterPro" id="IPR013324">
    <property type="entry name" value="RNA_pol_sigma_r3/r4-like"/>
</dbReference>
<evidence type="ECO:0000256" key="5">
    <source>
        <dbReference type="ARBA" id="ARBA00023163"/>
    </source>
</evidence>
<name>A0ABW0ZPN3_9ACTN</name>
<dbReference type="RefSeq" id="WP_378279866.1">
    <property type="nucleotide sequence ID" value="NZ_JBHSON010000003.1"/>
</dbReference>
<dbReference type="SUPFAM" id="SSF88659">
    <property type="entry name" value="Sigma3 and sigma4 domains of RNA polymerase sigma factors"/>
    <property type="match status" value="1"/>
</dbReference>
<protein>
    <submittedName>
        <fullName evidence="8">RNA polymerase sigma factor</fullName>
    </submittedName>
</protein>
<proteinExistence type="inferred from homology"/>
<comment type="similarity">
    <text evidence="1">Belongs to the sigma-70 factor family. ECF subfamily.</text>
</comment>
<evidence type="ECO:0000313" key="9">
    <source>
        <dbReference type="Proteomes" id="UP001596074"/>
    </source>
</evidence>
<dbReference type="EMBL" id="JBHSON010000003">
    <property type="protein sequence ID" value="MFC5744577.1"/>
    <property type="molecule type" value="Genomic_DNA"/>
</dbReference>
<evidence type="ECO:0000259" key="6">
    <source>
        <dbReference type="Pfam" id="PF04542"/>
    </source>
</evidence>
<dbReference type="Gene3D" id="1.10.10.10">
    <property type="entry name" value="Winged helix-like DNA-binding domain superfamily/Winged helix DNA-binding domain"/>
    <property type="match status" value="1"/>
</dbReference>
<comment type="caution">
    <text evidence="8">The sequence shown here is derived from an EMBL/GenBank/DDBJ whole genome shotgun (WGS) entry which is preliminary data.</text>
</comment>
<dbReference type="PANTHER" id="PTHR43133:SF8">
    <property type="entry name" value="RNA POLYMERASE SIGMA FACTOR HI_1459-RELATED"/>
    <property type="match status" value="1"/>
</dbReference>
<dbReference type="PANTHER" id="PTHR43133">
    <property type="entry name" value="RNA POLYMERASE ECF-TYPE SIGMA FACTO"/>
    <property type="match status" value="1"/>
</dbReference>
<keyword evidence="2" id="KW-0805">Transcription regulation</keyword>
<feature type="domain" description="RNA polymerase sigma-70 region 2" evidence="6">
    <location>
        <begin position="18"/>
        <end position="86"/>
    </location>
</feature>
<feature type="domain" description="RNA polymerase sigma factor 70 region 4 type 2" evidence="7">
    <location>
        <begin position="113"/>
        <end position="163"/>
    </location>
</feature>
<dbReference type="InterPro" id="IPR013249">
    <property type="entry name" value="RNA_pol_sigma70_r4_t2"/>
</dbReference>
<dbReference type="SUPFAM" id="SSF88946">
    <property type="entry name" value="Sigma2 domain of RNA polymerase sigma factors"/>
    <property type="match status" value="1"/>
</dbReference>
<dbReference type="Proteomes" id="UP001596074">
    <property type="component" value="Unassembled WGS sequence"/>
</dbReference>
<keyword evidence="5" id="KW-0804">Transcription</keyword>
<evidence type="ECO:0000256" key="4">
    <source>
        <dbReference type="ARBA" id="ARBA00023125"/>
    </source>
</evidence>
<dbReference type="InterPro" id="IPR013325">
    <property type="entry name" value="RNA_pol_sigma_r2"/>
</dbReference>
<evidence type="ECO:0000256" key="1">
    <source>
        <dbReference type="ARBA" id="ARBA00010641"/>
    </source>
</evidence>
<keyword evidence="9" id="KW-1185">Reference proteome</keyword>
<organism evidence="8 9">
    <name type="scientific">Actinomadura rugatobispora</name>
    <dbReference type="NCBI Taxonomy" id="1994"/>
    <lineage>
        <taxon>Bacteria</taxon>
        <taxon>Bacillati</taxon>
        <taxon>Actinomycetota</taxon>
        <taxon>Actinomycetes</taxon>
        <taxon>Streptosporangiales</taxon>
        <taxon>Thermomonosporaceae</taxon>
        <taxon>Actinomadura</taxon>
    </lineage>
</organism>
<dbReference type="InterPro" id="IPR036388">
    <property type="entry name" value="WH-like_DNA-bd_sf"/>
</dbReference>
<accession>A0ABW0ZPN3</accession>
<evidence type="ECO:0000256" key="2">
    <source>
        <dbReference type="ARBA" id="ARBA00023015"/>
    </source>
</evidence>
<evidence type="ECO:0000313" key="8">
    <source>
        <dbReference type="EMBL" id="MFC5744577.1"/>
    </source>
</evidence>
<keyword evidence="4" id="KW-0238">DNA-binding</keyword>